<keyword evidence="4" id="KW-0503">Monooxygenase</keyword>
<dbReference type="GO" id="GO:0004497">
    <property type="term" value="F:monooxygenase activity"/>
    <property type="evidence" value="ECO:0007669"/>
    <property type="project" value="UniProtKB-KW"/>
</dbReference>
<gene>
    <name evidence="6" type="ORF">NEE01_16975</name>
</gene>
<dbReference type="PANTHER" id="PTHR47178:SF5">
    <property type="entry name" value="FAD-BINDING DOMAIN-CONTAINING PROTEIN"/>
    <property type="match status" value="1"/>
</dbReference>
<dbReference type="Proteomes" id="UP001165565">
    <property type="component" value="Unassembled WGS sequence"/>
</dbReference>
<reference evidence="6" key="1">
    <citation type="submission" date="2022-06" db="EMBL/GenBank/DDBJ databases">
        <title>Sphingomonas sp. nov. isolated from rhizosphere soil of tomato.</title>
        <authorList>
            <person name="Dong H."/>
            <person name="Gao R."/>
        </authorList>
    </citation>
    <scope>NUCLEOTIDE SEQUENCE</scope>
    <source>
        <strain evidence="6">MMSM24</strain>
    </source>
</reference>
<feature type="region of interest" description="Disordered" evidence="5">
    <location>
        <begin position="313"/>
        <end position="333"/>
    </location>
</feature>
<dbReference type="InterPro" id="IPR036188">
    <property type="entry name" value="FAD/NAD-bd_sf"/>
</dbReference>
<sequence length="391" mass="41702">MIAGAERTIMRNQPILIAGGGLASLCLAHGLKRAGLPFAVYQPTDAARAYDAGYRLRIDAAGQEALARCLPIDLLYLLYQTASIADSDPWSVDPNLKSLSARAPEKPEGMAKGLCDLCVYPETLRRILLCGIAPHVRPGYGLRASEETPEGIVALFDNGERATGRLLVGAESALSAIGEPAPPEHTDTRYICGKVPATAENCQAFGRLLCAGTTIVIDDGVAALIDIMTFRRSFGSMASEISGDCVLPPVADHVYWEVYGPRLRKELNGSTGAMARAIASLTRYWAPALQAIFARSDPRDWRIRTAATAPSARIDTSDRVTQLGTPVDAPQPSSGLGLRLALQDAADLAHRLASAGEDSDAAILVGYRTAAHERWRRATRTLGSGDRLIAA</sequence>
<keyword evidence="7" id="KW-1185">Reference proteome</keyword>
<dbReference type="PRINTS" id="PR00420">
    <property type="entry name" value="RNGMNOXGNASE"/>
</dbReference>
<keyword evidence="3" id="KW-0560">Oxidoreductase</keyword>
<evidence type="ECO:0000256" key="5">
    <source>
        <dbReference type="SAM" id="MobiDB-lite"/>
    </source>
</evidence>
<evidence type="ECO:0000313" key="7">
    <source>
        <dbReference type="Proteomes" id="UP001165565"/>
    </source>
</evidence>
<protein>
    <recommendedName>
        <fullName evidence="8">Monooxygenase</fullName>
    </recommendedName>
</protein>
<evidence type="ECO:0000256" key="4">
    <source>
        <dbReference type="ARBA" id="ARBA00023033"/>
    </source>
</evidence>
<keyword evidence="2" id="KW-0274">FAD</keyword>
<evidence type="ECO:0000256" key="3">
    <source>
        <dbReference type="ARBA" id="ARBA00023002"/>
    </source>
</evidence>
<evidence type="ECO:0000313" key="6">
    <source>
        <dbReference type="EMBL" id="MCW6536473.1"/>
    </source>
</evidence>
<evidence type="ECO:0000256" key="1">
    <source>
        <dbReference type="ARBA" id="ARBA00022630"/>
    </source>
</evidence>
<dbReference type="Gene3D" id="3.50.50.60">
    <property type="entry name" value="FAD/NAD(P)-binding domain"/>
    <property type="match status" value="1"/>
</dbReference>
<name>A0AA41ZIS6_9SPHN</name>
<dbReference type="EMBL" id="JANFAV010000013">
    <property type="protein sequence ID" value="MCW6536473.1"/>
    <property type="molecule type" value="Genomic_DNA"/>
</dbReference>
<keyword evidence="1" id="KW-0285">Flavoprotein</keyword>
<dbReference type="AlphaFoldDB" id="A0AA41ZIS6"/>
<organism evidence="6 7">
    <name type="scientific">Sphingomonas lycopersici</name>
    <dbReference type="NCBI Taxonomy" id="2951807"/>
    <lineage>
        <taxon>Bacteria</taxon>
        <taxon>Pseudomonadati</taxon>
        <taxon>Pseudomonadota</taxon>
        <taxon>Alphaproteobacteria</taxon>
        <taxon>Sphingomonadales</taxon>
        <taxon>Sphingomonadaceae</taxon>
        <taxon>Sphingomonas</taxon>
    </lineage>
</organism>
<accession>A0AA41ZIS6</accession>
<evidence type="ECO:0000256" key="2">
    <source>
        <dbReference type="ARBA" id="ARBA00022827"/>
    </source>
</evidence>
<proteinExistence type="predicted"/>
<dbReference type="PANTHER" id="PTHR47178">
    <property type="entry name" value="MONOOXYGENASE, FAD-BINDING"/>
    <property type="match status" value="1"/>
</dbReference>
<dbReference type="RefSeq" id="WP_265270025.1">
    <property type="nucleotide sequence ID" value="NZ_JANFAV010000013.1"/>
</dbReference>
<comment type="caution">
    <text evidence="6">The sequence shown here is derived from an EMBL/GenBank/DDBJ whole genome shotgun (WGS) entry which is preliminary data.</text>
</comment>
<dbReference type="SUPFAM" id="SSF51905">
    <property type="entry name" value="FAD/NAD(P)-binding domain"/>
    <property type="match status" value="1"/>
</dbReference>
<evidence type="ECO:0008006" key="8">
    <source>
        <dbReference type="Google" id="ProtNLM"/>
    </source>
</evidence>